<dbReference type="InterPro" id="IPR006027">
    <property type="entry name" value="NusB_RsmB_TIM44"/>
</dbReference>
<evidence type="ECO:0000256" key="4">
    <source>
        <dbReference type="ARBA" id="ARBA00023015"/>
    </source>
</evidence>
<dbReference type="GO" id="GO:0031564">
    <property type="term" value="P:transcription antitermination"/>
    <property type="evidence" value="ECO:0007669"/>
    <property type="project" value="UniProtKB-KW"/>
</dbReference>
<evidence type="ECO:0000259" key="7">
    <source>
        <dbReference type="Pfam" id="PF01029"/>
    </source>
</evidence>
<sequence>MVRSELREHIFKMIFQVEFNSMEDMPEHLRLYFEQLSHAKDSDLVYIQEKYQKIVDKLPEIDNLLNEKTTGWKTGRMNKVDLSILRLAVYEILWDEDVPQGVAINEAVELAKRFSSEEGPAFVNGVLARFAS</sequence>
<dbReference type="Gene3D" id="1.10.940.10">
    <property type="entry name" value="NusB-like"/>
    <property type="match status" value="1"/>
</dbReference>
<comment type="caution">
    <text evidence="8">The sequence shown here is derived from an EMBL/GenBank/DDBJ whole genome shotgun (WGS) entry which is preliminary data.</text>
</comment>
<dbReference type="RefSeq" id="WP_117602106.1">
    <property type="nucleotide sequence ID" value="NZ_BHGK01000001.1"/>
</dbReference>
<keyword evidence="9" id="KW-1185">Reference proteome</keyword>
<keyword evidence="4 6" id="KW-0805">Transcription regulation</keyword>
<evidence type="ECO:0000313" key="9">
    <source>
        <dbReference type="Proteomes" id="UP000265643"/>
    </source>
</evidence>
<organism evidence="8 9">
    <name type="scientific">Mediterraneibacter butyricigenes</name>
    <dbReference type="NCBI Taxonomy" id="2316025"/>
    <lineage>
        <taxon>Bacteria</taxon>
        <taxon>Bacillati</taxon>
        <taxon>Bacillota</taxon>
        <taxon>Clostridia</taxon>
        <taxon>Lachnospirales</taxon>
        <taxon>Lachnospiraceae</taxon>
        <taxon>Mediterraneibacter</taxon>
    </lineage>
</organism>
<keyword evidence="2 6" id="KW-0889">Transcription antitermination</keyword>
<accession>A0A391P7S6</accession>
<dbReference type="PANTHER" id="PTHR11078:SF3">
    <property type="entry name" value="ANTITERMINATION NUSB DOMAIN-CONTAINING PROTEIN"/>
    <property type="match status" value="1"/>
</dbReference>
<evidence type="ECO:0000256" key="2">
    <source>
        <dbReference type="ARBA" id="ARBA00022814"/>
    </source>
</evidence>
<evidence type="ECO:0000256" key="6">
    <source>
        <dbReference type="HAMAP-Rule" id="MF_00073"/>
    </source>
</evidence>
<evidence type="ECO:0000256" key="1">
    <source>
        <dbReference type="ARBA" id="ARBA00005952"/>
    </source>
</evidence>
<dbReference type="AlphaFoldDB" id="A0A391P7S6"/>
<dbReference type="EMBL" id="BHGK01000001">
    <property type="protein sequence ID" value="GCA65739.1"/>
    <property type="molecule type" value="Genomic_DNA"/>
</dbReference>
<feature type="domain" description="NusB/RsmB/TIM44" evidence="7">
    <location>
        <begin position="6"/>
        <end position="131"/>
    </location>
</feature>
<comment type="similarity">
    <text evidence="1 6">Belongs to the NusB family.</text>
</comment>
<dbReference type="PANTHER" id="PTHR11078">
    <property type="entry name" value="N UTILIZATION SUBSTANCE PROTEIN B-RELATED"/>
    <property type="match status" value="1"/>
</dbReference>
<dbReference type="Proteomes" id="UP000265643">
    <property type="component" value="Unassembled WGS sequence"/>
</dbReference>
<dbReference type="Pfam" id="PF01029">
    <property type="entry name" value="NusB"/>
    <property type="match status" value="1"/>
</dbReference>
<protein>
    <recommendedName>
        <fullName evidence="6">Transcription antitermination protein NusB</fullName>
    </recommendedName>
    <alternativeName>
        <fullName evidence="6">Antitermination factor NusB</fullName>
    </alternativeName>
</protein>
<name>A0A391P7S6_9FIRM</name>
<proteinExistence type="inferred from homology"/>
<gene>
    <name evidence="6 8" type="primary">nusB</name>
    <name evidence="8" type="ORF">KGMB01110_01750</name>
</gene>
<evidence type="ECO:0000313" key="8">
    <source>
        <dbReference type="EMBL" id="GCA65739.1"/>
    </source>
</evidence>
<evidence type="ECO:0000256" key="5">
    <source>
        <dbReference type="ARBA" id="ARBA00023163"/>
    </source>
</evidence>
<reference evidence="9" key="1">
    <citation type="submission" date="2018-09" db="EMBL/GenBank/DDBJ databases">
        <title>Draft Genome Sequence of Mediterraneibacter sp. KCTC 15684.</title>
        <authorList>
            <person name="Kim J.S."/>
            <person name="Han K.I."/>
            <person name="Suh M.K."/>
            <person name="Lee K.C."/>
            <person name="Eom M.K."/>
            <person name="Lee J.H."/>
            <person name="Park S.H."/>
            <person name="Kang S.W."/>
            <person name="Park J.E."/>
            <person name="Oh B.S."/>
            <person name="Yu S.Y."/>
            <person name="Choi S.H."/>
            <person name="Lee D.H."/>
            <person name="Yoon H."/>
            <person name="Kim B."/>
            <person name="Yang S.J."/>
            <person name="Lee J.S."/>
        </authorList>
    </citation>
    <scope>NUCLEOTIDE SEQUENCE [LARGE SCALE GENOMIC DNA]</scope>
    <source>
        <strain evidence="9">KCTC 15684</strain>
    </source>
</reference>
<comment type="function">
    <text evidence="6">Involved in transcription antitermination. Required for transcription of ribosomal RNA (rRNA) genes. Binds specifically to the boxA antiterminator sequence of the ribosomal RNA (rrn) operons.</text>
</comment>
<keyword evidence="3 6" id="KW-0694">RNA-binding</keyword>
<dbReference type="GO" id="GO:0003723">
    <property type="term" value="F:RNA binding"/>
    <property type="evidence" value="ECO:0007669"/>
    <property type="project" value="UniProtKB-UniRule"/>
</dbReference>
<dbReference type="GO" id="GO:0005829">
    <property type="term" value="C:cytosol"/>
    <property type="evidence" value="ECO:0007669"/>
    <property type="project" value="TreeGrafter"/>
</dbReference>
<evidence type="ECO:0000256" key="3">
    <source>
        <dbReference type="ARBA" id="ARBA00022884"/>
    </source>
</evidence>
<dbReference type="InterPro" id="IPR011605">
    <property type="entry name" value="NusB_fam"/>
</dbReference>
<dbReference type="NCBIfam" id="TIGR01951">
    <property type="entry name" value="nusB"/>
    <property type="match status" value="1"/>
</dbReference>
<keyword evidence="5 6" id="KW-0804">Transcription</keyword>
<dbReference type="InterPro" id="IPR035926">
    <property type="entry name" value="NusB-like_sf"/>
</dbReference>
<dbReference type="GO" id="GO:0006353">
    <property type="term" value="P:DNA-templated transcription termination"/>
    <property type="evidence" value="ECO:0007669"/>
    <property type="project" value="UniProtKB-UniRule"/>
</dbReference>
<dbReference type="HAMAP" id="MF_00073">
    <property type="entry name" value="NusB"/>
    <property type="match status" value="1"/>
</dbReference>
<dbReference type="SUPFAM" id="SSF48013">
    <property type="entry name" value="NusB-like"/>
    <property type="match status" value="1"/>
</dbReference>